<protein>
    <recommendedName>
        <fullName evidence="2">FAD synthase</fullName>
        <ecNumber evidence="2">2.7.7.2</ecNumber>
    </recommendedName>
    <alternativeName>
        <fullName evidence="10">FAD pyrophosphorylase</fullName>
    </alternativeName>
    <alternativeName>
        <fullName evidence="11">FMN adenylyltransferase</fullName>
    </alternativeName>
</protein>
<evidence type="ECO:0000256" key="10">
    <source>
        <dbReference type="ARBA" id="ARBA00031145"/>
    </source>
</evidence>
<dbReference type="EC" id="2.7.7.2" evidence="2"/>
<dbReference type="CDD" id="cd23948">
    <property type="entry name" value="FAD_synthase"/>
    <property type="match status" value="1"/>
</dbReference>
<sequence length="454" mass="51742">MFRVITELFKRQSLNSDNEPHPNNEANSVNEPKGAFHKFSQLPQEIQNMIWAYALCVNDPRAYLVDVEATRHQRRLRIVHSIPKSLGGFPLPPASIANSEYDLMQVCRASYQEITRWFSLRTQVPVRMTLNNSRGNATEVEETSSFASTQPATWSLSRDSVKASIVTARDRMEAARQSSSTLFTSFTSEASRAIMISTPPPRSLRDKCLELQQKVEAFIAEESETQTLRDVQDQVRKSIEVVDEALQKYRPEQISLSYNGGKDCLVLLILLLARMGRHYYSTSDTTNGTSELTPPEKLQCVYIVAAHPFPEVDTFVETSSEEYGLEVARYVLPMKKGLEIYLEERPSIEAVFVGTRRTDPHGENLTFFDPTDAGWPSFMRIHPVIDWHYVQIWAFIRHLGIEYCPLYDQGYTSLGGIKDTHPNPHLKKQGQNGQGFRPAYELTQDDEERLGRDL</sequence>
<name>A0A8H5WHA2_9HYPO</name>
<keyword evidence="9" id="KW-0067">ATP-binding</keyword>
<keyword evidence="5" id="KW-0808">Transferase</keyword>
<dbReference type="EMBL" id="JAAOAK010000516">
    <property type="protein sequence ID" value="KAF5662642.1"/>
    <property type="molecule type" value="Genomic_DNA"/>
</dbReference>
<keyword evidence="4" id="KW-0288">FMN</keyword>
<dbReference type="GO" id="GO:0005524">
    <property type="term" value="F:ATP binding"/>
    <property type="evidence" value="ECO:0007669"/>
    <property type="project" value="UniProtKB-KW"/>
</dbReference>
<reference evidence="16 17" key="1">
    <citation type="submission" date="2020-05" db="EMBL/GenBank/DDBJ databases">
        <title>Identification and distribution of gene clusters putatively required for synthesis of sphingolipid metabolism inhibitors in phylogenetically diverse species of the filamentous fungus Fusarium.</title>
        <authorList>
            <person name="Kim H.-S."/>
            <person name="Busman M."/>
            <person name="Brown D.W."/>
            <person name="Divon H."/>
            <person name="Uhlig S."/>
            <person name="Proctor R.H."/>
        </authorList>
    </citation>
    <scope>NUCLEOTIDE SEQUENCE [LARGE SCALE GENOMIC DNA]</scope>
    <source>
        <strain evidence="16 17">NRRL 25311</strain>
    </source>
</reference>
<evidence type="ECO:0000256" key="6">
    <source>
        <dbReference type="ARBA" id="ARBA00022695"/>
    </source>
</evidence>
<feature type="domain" description="2EXR" evidence="15">
    <location>
        <begin position="36"/>
        <end position="117"/>
    </location>
</feature>
<dbReference type="InterPro" id="IPR014729">
    <property type="entry name" value="Rossmann-like_a/b/a_fold"/>
</dbReference>
<dbReference type="PANTHER" id="PTHR23293">
    <property type="entry name" value="FAD SYNTHETASE-RELATED FMN ADENYLYLTRANSFERASE"/>
    <property type="match status" value="1"/>
</dbReference>
<comment type="pathway">
    <text evidence="1">Cofactor biosynthesis; FAD biosynthesis; FAD from FMN: step 1/1.</text>
</comment>
<evidence type="ECO:0000259" key="15">
    <source>
        <dbReference type="Pfam" id="PF20150"/>
    </source>
</evidence>
<evidence type="ECO:0000313" key="17">
    <source>
        <dbReference type="Proteomes" id="UP000562682"/>
    </source>
</evidence>
<evidence type="ECO:0000256" key="11">
    <source>
        <dbReference type="ARBA" id="ARBA00031871"/>
    </source>
</evidence>
<keyword evidence="17" id="KW-1185">Reference proteome</keyword>
<evidence type="ECO:0000313" key="16">
    <source>
        <dbReference type="EMBL" id="KAF5662642.1"/>
    </source>
</evidence>
<evidence type="ECO:0000256" key="1">
    <source>
        <dbReference type="ARBA" id="ARBA00004726"/>
    </source>
</evidence>
<dbReference type="SUPFAM" id="SSF52402">
    <property type="entry name" value="Adenine nucleotide alpha hydrolases-like"/>
    <property type="match status" value="1"/>
</dbReference>
<evidence type="ECO:0000256" key="7">
    <source>
        <dbReference type="ARBA" id="ARBA00022741"/>
    </source>
</evidence>
<evidence type="ECO:0000256" key="2">
    <source>
        <dbReference type="ARBA" id="ARBA00012393"/>
    </source>
</evidence>
<keyword evidence="6" id="KW-0548">Nucleotidyltransferase</keyword>
<comment type="catalytic activity">
    <reaction evidence="12">
        <text>FMN + ATP + H(+) = FAD + diphosphate</text>
        <dbReference type="Rhea" id="RHEA:17237"/>
        <dbReference type="ChEBI" id="CHEBI:15378"/>
        <dbReference type="ChEBI" id="CHEBI:30616"/>
        <dbReference type="ChEBI" id="CHEBI:33019"/>
        <dbReference type="ChEBI" id="CHEBI:57692"/>
        <dbReference type="ChEBI" id="CHEBI:58210"/>
        <dbReference type="EC" id="2.7.7.2"/>
    </reaction>
</comment>
<gene>
    <name evidence="16" type="ORF">FDENT_13300</name>
</gene>
<keyword evidence="3" id="KW-0285">Flavoprotein</keyword>
<dbReference type="InterPro" id="IPR045518">
    <property type="entry name" value="2EXR"/>
</dbReference>
<organism evidence="16 17">
    <name type="scientific">Fusarium denticulatum</name>
    <dbReference type="NCBI Taxonomy" id="48507"/>
    <lineage>
        <taxon>Eukaryota</taxon>
        <taxon>Fungi</taxon>
        <taxon>Dikarya</taxon>
        <taxon>Ascomycota</taxon>
        <taxon>Pezizomycotina</taxon>
        <taxon>Sordariomycetes</taxon>
        <taxon>Hypocreomycetidae</taxon>
        <taxon>Hypocreales</taxon>
        <taxon>Nectriaceae</taxon>
        <taxon>Fusarium</taxon>
        <taxon>Fusarium fujikuroi species complex</taxon>
    </lineage>
</organism>
<keyword evidence="7" id="KW-0547">Nucleotide-binding</keyword>
<keyword evidence="8" id="KW-0274">FAD</keyword>
<evidence type="ECO:0000259" key="14">
    <source>
        <dbReference type="Pfam" id="PF01507"/>
    </source>
</evidence>
<evidence type="ECO:0000256" key="9">
    <source>
        <dbReference type="ARBA" id="ARBA00022840"/>
    </source>
</evidence>
<proteinExistence type="predicted"/>
<dbReference type="AlphaFoldDB" id="A0A8H5WHA2"/>
<evidence type="ECO:0000256" key="5">
    <source>
        <dbReference type="ARBA" id="ARBA00022679"/>
    </source>
</evidence>
<dbReference type="GO" id="GO:0006747">
    <property type="term" value="P:FAD biosynthetic process"/>
    <property type="evidence" value="ECO:0007669"/>
    <property type="project" value="TreeGrafter"/>
</dbReference>
<accession>A0A8H5WHA2</accession>
<dbReference type="Pfam" id="PF01507">
    <property type="entry name" value="PAPS_reduct"/>
    <property type="match status" value="1"/>
</dbReference>
<dbReference type="PANTHER" id="PTHR23293:SF9">
    <property type="entry name" value="FAD SYNTHASE"/>
    <property type="match status" value="1"/>
</dbReference>
<dbReference type="InterPro" id="IPR002500">
    <property type="entry name" value="PAPS_reduct_dom"/>
</dbReference>
<feature type="region of interest" description="Disordered" evidence="13">
    <location>
        <begin position="13"/>
        <end position="32"/>
    </location>
</feature>
<evidence type="ECO:0000256" key="3">
    <source>
        <dbReference type="ARBA" id="ARBA00022630"/>
    </source>
</evidence>
<feature type="region of interest" description="Disordered" evidence="13">
    <location>
        <begin position="421"/>
        <end position="454"/>
    </location>
</feature>
<dbReference type="GO" id="GO:0003919">
    <property type="term" value="F:FMN adenylyltransferase activity"/>
    <property type="evidence" value="ECO:0007669"/>
    <property type="project" value="UniProtKB-EC"/>
</dbReference>
<evidence type="ECO:0000256" key="4">
    <source>
        <dbReference type="ARBA" id="ARBA00022643"/>
    </source>
</evidence>
<comment type="caution">
    <text evidence="16">The sequence shown here is derived from an EMBL/GenBank/DDBJ whole genome shotgun (WGS) entry which is preliminary data.</text>
</comment>
<feature type="domain" description="Phosphoadenosine phosphosulphate reductase" evidence="14">
    <location>
        <begin position="254"/>
        <end position="422"/>
    </location>
</feature>
<dbReference type="Pfam" id="PF20150">
    <property type="entry name" value="2EXR"/>
    <property type="match status" value="1"/>
</dbReference>
<evidence type="ECO:0000256" key="13">
    <source>
        <dbReference type="SAM" id="MobiDB-lite"/>
    </source>
</evidence>
<evidence type="ECO:0000256" key="12">
    <source>
        <dbReference type="ARBA" id="ARBA00049494"/>
    </source>
</evidence>
<dbReference type="Gene3D" id="3.40.50.620">
    <property type="entry name" value="HUPs"/>
    <property type="match status" value="1"/>
</dbReference>
<dbReference type="FunFam" id="3.40.50.620:FF:000187">
    <property type="entry name" value="Probable FAD synthetase"/>
    <property type="match status" value="1"/>
</dbReference>
<dbReference type="Proteomes" id="UP000562682">
    <property type="component" value="Unassembled WGS sequence"/>
</dbReference>
<evidence type="ECO:0000256" key="8">
    <source>
        <dbReference type="ARBA" id="ARBA00022827"/>
    </source>
</evidence>